<name>A0A0B6ZM38_9EUPU</name>
<gene>
    <name evidence="2" type="primary">ORF70232</name>
</gene>
<feature type="domain" description="Galaxin-like repeats" evidence="1">
    <location>
        <begin position="11"/>
        <end position="82"/>
    </location>
</feature>
<feature type="non-terminal residue" evidence="2">
    <location>
        <position position="83"/>
    </location>
</feature>
<proteinExistence type="predicted"/>
<protein>
    <recommendedName>
        <fullName evidence="1">Galaxin-like repeats domain-containing protein</fullName>
    </recommendedName>
</protein>
<accession>A0A0B6ZM38</accession>
<evidence type="ECO:0000259" key="1">
    <source>
        <dbReference type="Pfam" id="PF24748"/>
    </source>
</evidence>
<dbReference type="EMBL" id="HACG01022572">
    <property type="protein sequence ID" value="CEK69437.1"/>
    <property type="molecule type" value="Transcribed_RNA"/>
</dbReference>
<evidence type="ECO:0000313" key="2">
    <source>
        <dbReference type="EMBL" id="CEK69437.1"/>
    </source>
</evidence>
<organism evidence="2">
    <name type="scientific">Arion vulgaris</name>
    <dbReference type="NCBI Taxonomy" id="1028688"/>
    <lineage>
        <taxon>Eukaryota</taxon>
        <taxon>Metazoa</taxon>
        <taxon>Spiralia</taxon>
        <taxon>Lophotrochozoa</taxon>
        <taxon>Mollusca</taxon>
        <taxon>Gastropoda</taxon>
        <taxon>Heterobranchia</taxon>
        <taxon>Euthyneura</taxon>
        <taxon>Panpulmonata</taxon>
        <taxon>Eupulmonata</taxon>
        <taxon>Stylommatophora</taxon>
        <taxon>Helicina</taxon>
        <taxon>Arionoidea</taxon>
        <taxon>Arionidae</taxon>
        <taxon>Arion</taxon>
    </lineage>
</organism>
<dbReference type="AlphaFoldDB" id="A0A0B6ZM38"/>
<sequence length="83" mass="9002">HLISSEAGIYCCGEGYYNETCQDCHDGKVLQKEPRKQSCGSKYVDGVTEGCCADALTYNTNTHSCCEGHGFNIIPKNEVCCNG</sequence>
<feature type="non-terminal residue" evidence="2">
    <location>
        <position position="1"/>
    </location>
</feature>
<dbReference type="Pfam" id="PF24748">
    <property type="entry name" value="Galaxin_repeat"/>
    <property type="match status" value="1"/>
</dbReference>
<reference evidence="2" key="1">
    <citation type="submission" date="2014-12" db="EMBL/GenBank/DDBJ databases">
        <title>Insight into the proteome of Arion vulgaris.</title>
        <authorList>
            <person name="Aradska J."/>
            <person name="Bulat T."/>
            <person name="Smidak R."/>
            <person name="Sarate P."/>
            <person name="Gangsoo J."/>
            <person name="Sialana F."/>
            <person name="Bilban M."/>
            <person name="Lubec G."/>
        </authorList>
    </citation>
    <scope>NUCLEOTIDE SEQUENCE</scope>
    <source>
        <tissue evidence="2">Skin</tissue>
    </source>
</reference>
<dbReference type="InterPro" id="IPR056601">
    <property type="entry name" value="Galaxin_dom"/>
</dbReference>